<organism evidence="2 3">
    <name type="scientific">Amycolatopsis minnesotensis</name>
    <dbReference type="NCBI Taxonomy" id="337894"/>
    <lineage>
        <taxon>Bacteria</taxon>
        <taxon>Bacillati</taxon>
        <taxon>Actinomycetota</taxon>
        <taxon>Actinomycetes</taxon>
        <taxon>Pseudonocardiales</taxon>
        <taxon>Pseudonocardiaceae</taxon>
        <taxon>Amycolatopsis</taxon>
    </lineage>
</organism>
<evidence type="ECO:0000313" key="2">
    <source>
        <dbReference type="EMBL" id="GAA1970566.1"/>
    </source>
</evidence>
<protein>
    <recommendedName>
        <fullName evidence="4">Lipoprotein</fullName>
    </recommendedName>
</protein>
<evidence type="ECO:0000256" key="1">
    <source>
        <dbReference type="SAM" id="MobiDB-lite"/>
    </source>
</evidence>
<comment type="caution">
    <text evidence="2">The sequence shown here is derived from an EMBL/GenBank/DDBJ whole genome shotgun (WGS) entry which is preliminary data.</text>
</comment>
<name>A0ABN2RKX1_9PSEU</name>
<dbReference type="PROSITE" id="PS51257">
    <property type="entry name" value="PROKAR_LIPOPROTEIN"/>
    <property type="match status" value="1"/>
</dbReference>
<sequence length="70" mass="7271">MKIALWIALCGLCAAVGHVLLGAVAAALLLGCLPARGDSGTVARQEDPLTRKRNTTDGAGTWPRQETSAR</sequence>
<feature type="region of interest" description="Disordered" evidence="1">
    <location>
        <begin position="37"/>
        <end position="70"/>
    </location>
</feature>
<dbReference type="Proteomes" id="UP001501116">
    <property type="component" value="Unassembled WGS sequence"/>
</dbReference>
<evidence type="ECO:0000313" key="3">
    <source>
        <dbReference type="Proteomes" id="UP001501116"/>
    </source>
</evidence>
<keyword evidence="3" id="KW-1185">Reference proteome</keyword>
<proteinExistence type="predicted"/>
<dbReference type="EMBL" id="BAAANN010000021">
    <property type="protein sequence ID" value="GAA1970566.1"/>
    <property type="molecule type" value="Genomic_DNA"/>
</dbReference>
<accession>A0ABN2RKX1</accession>
<reference evidence="2 3" key="1">
    <citation type="journal article" date="2019" name="Int. J. Syst. Evol. Microbiol.">
        <title>The Global Catalogue of Microorganisms (GCM) 10K type strain sequencing project: providing services to taxonomists for standard genome sequencing and annotation.</title>
        <authorList>
            <consortium name="The Broad Institute Genomics Platform"/>
            <consortium name="The Broad Institute Genome Sequencing Center for Infectious Disease"/>
            <person name="Wu L."/>
            <person name="Ma J."/>
        </authorList>
    </citation>
    <scope>NUCLEOTIDE SEQUENCE [LARGE SCALE GENOMIC DNA]</scope>
    <source>
        <strain evidence="2 3">JCM 14545</strain>
    </source>
</reference>
<evidence type="ECO:0008006" key="4">
    <source>
        <dbReference type="Google" id="ProtNLM"/>
    </source>
</evidence>
<gene>
    <name evidence="2" type="ORF">GCM10009754_50580</name>
</gene>